<proteinExistence type="predicted"/>
<feature type="region of interest" description="Disordered" evidence="1">
    <location>
        <begin position="326"/>
        <end position="837"/>
    </location>
</feature>
<feature type="compositionally biased region" description="Polar residues" evidence="1">
    <location>
        <begin position="327"/>
        <end position="362"/>
    </location>
</feature>
<accession>A0A2T7A487</accession>
<feature type="compositionally biased region" description="Basic and acidic residues" evidence="1">
    <location>
        <begin position="377"/>
        <end position="395"/>
    </location>
</feature>
<feature type="compositionally biased region" description="Low complexity" evidence="1">
    <location>
        <begin position="631"/>
        <end position="653"/>
    </location>
</feature>
<feature type="compositionally biased region" description="Pro residues" evidence="1">
    <location>
        <begin position="1013"/>
        <end position="1024"/>
    </location>
</feature>
<feature type="compositionally biased region" description="Polar residues" evidence="1">
    <location>
        <begin position="302"/>
        <end position="311"/>
    </location>
</feature>
<feature type="compositionally biased region" description="Acidic residues" evidence="1">
    <location>
        <begin position="662"/>
        <end position="676"/>
    </location>
</feature>
<keyword evidence="3" id="KW-1185">Reference proteome</keyword>
<feature type="compositionally biased region" description="Polar residues" evidence="1">
    <location>
        <begin position="604"/>
        <end position="630"/>
    </location>
</feature>
<feature type="compositionally biased region" description="Low complexity" evidence="1">
    <location>
        <begin position="953"/>
        <end position="963"/>
    </location>
</feature>
<reference evidence="2 3" key="1">
    <citation type="submission" date="2017-04" db="EMBL/GenBank/DDBJ databases">
        <title>Draft genome sequence of Tuber borchii Vittad., a whitish edible truffle.</title>
        <authorList>
            <consortium name="DOE Joint Genome Institute"/>
            <person name="Murat C."/>
            <person name="Kuo A."/>
            <person name="Barry K.W."/>
            <person name="Clum A."/>
            <person name="Dockter R.B."/>
            <person name="Fauchery L."/>
            <person name="Iotti M."/>
            <person name="Kohler A."/>
            <person name="Labutti K."/>
            <person name="Lindquist E.A."/>
            <person name="Lipzen A."/>
            <person name="Ohm R.A."/>
            <person name="Wang M."/>
            <person name="Grigoriev I.V."/>
            <person name="Zambonelli A."/>
            <person name="Martin F.M."/>
        </authorList>
    </citation>
    <scope>NUCLEOTIDE SEQUENCE [LARGE SCALE GENOMIC DNA]</scope>
    <source>
        <strain evidence="2 3">Tbo3840</strain>
    </source>
</reference>
<name>A0A2T7A487_TUBBO</name>
<feature type="compositionally biased region" description="Basic and acidic residues" evidence="1">
    <location>
        <begin position="705"/>
        <end position="738"/>
    </location>
</feature>
<feature type="region of interest" description="Disordered" evidence="1">
    <location>
        <begin position="849"/>
        <end position="1303"/>
    </location>
</feature>
<feature type="compositionally biased region" description="Basic and acidic residues" evidence="1">
    <location>
        <begin position="1231"/>
        <end position="1248"/>
    </location>
</feature>
<evidence type="ECO:0000313" key="3">
    <source>
        <dbReference type="Proteomes" id="UP000244722"/>
    </source>
</evidence>
<feature type="compositionally biased region" description="Low complexity" evidence="1">
    <location>
        <begin position="528"/>
        <end position="544"/>
    </location>
</feature>
<feature type="compositionally biased region" description="Low complexity" evidence="1">
    <location>
        <begin position="1120"/>
        <end position="1137"/>
    </location>
</feature>
<feature type="compositionally biased region" description="Polar residues" evidence="1">
    <location>
        <begin position="137"/>
        <end position="159"/>
    </location>
</feature>
<comment type="caution">
    <text evidence="2">The sequence shown here is derived from an EMBL/GenBank/DDBJ whole genome shotgun (WGS) entry which is preliminary data.</text>
</comment>
<feature type="compositionally biased region" description="Polar residues" evidence="1">
    <location>
        <begin position="229"/>
        <end position="240"/>
    </location>
</feature>
<evidence type="ECO:0000313" key="2">
    <source>
        <dbReference type="EMBL" id="PUU82552.1"/>
    </source>
</evidence>
<dbReference type="Proteomes" id="UP000244722">
    <property type="component" value="Unassembled WGS sequence"/>
</dbReference>
<feature type="region of interest" description="Disordered" evidence="1">
    <location>
        <begin position="137"/>
        <end position="168"/>
    </location>
</feature>
<sequence>MHRLRTFRKAKEEDDSVPPVPTPPSNHKGFKWGKNSTPPPKQQPEVDLQHVLPPTDDFRTSLLMPNLAQRFSILQMEQAAAAAAAAAAAGRKVNGEDFVATGVVEGGDGPAYTVPTPLGDIAETSSIAGSTVGAATQQNRLTTKSEDSSNLEQDGSIMNRSRGGEGNVLFGGRQKVYRVPTGASRVGSSEDLPGRSASPMSGRVVYDHDVTDSAFAKPRKESQDRGASMESSGDYNKNRFTSSSTNSTPTTMTRLSTAATSVASNTNSVSLPTAASVSPLPTVGSGSMASSKPRRPLYEQALDQQLQDHQNSAAGRLERLASIRKLGTTSPPMANHANGSNSQPVQQYTSPTSPTSIRNGNQWPRKRPDSPLSPPEEVAHEKEEKTVELGPRKQGPDPSTPNLGTFNFGLEPVSQTPLSPPVSASAAEFPAHGSFSPGNLAGEQKGRRGPERVVSPPPEEERISLDSQRGQSLSRDEDRAETQTFLSMRSNSSESSYGDESDNDNKGGERNVAPLQLTKQPTVSMGESPQSASPVSPISPASNPGRASDNSVSPNLLPLRNPAISPTSPRFSDINSTADDDSPTLPPAQGLGVLVRQHLRSDSGHSSVYAGSNYNRMSRNSRHGASNGKQASVYGAASKGSSGSGTARPSGASGSSGGNLWEFDDWDGVDYADDENAPPSPLTISDSQGITAPPSIPQKAPGRSPDLRSGGDKREEGDWNKERELATSRAGERERNRFEEEEDEQDKDWEQQLAFRRQIIQQNLRNQEKVNSQHDMPFPPPDLKEGPPRSNGPGFNILKSKSSNGFLAKGDAAKGPRVPGMEPPVNGPPMRPDGRGRMMYDEERMLRDTVRGPHNMPPPHHHHPMYQPPHHLPPHHPRQFQGQQTLATGQPYNRYPPGERSPIGLPHPLHSPMHAPRMRPRPSQEQMNNAQSTPRGVPMGWRDENWGLPRSAPGTQPGTPTTPRDVRMPRKQPSMPGMNGRRDDMRQQPNQGQQFRGREDMRGHDREPRRHPGGPPPHHPPQPRPQYDAPSRPGHESVETSPPPPSHDFRRPRNGSNASPAPTMRQRRGTLDSTPLPPLNTSVATAAALAPPKQSQPSSSATTPYSAVSSERSPAIVQRTPTTAGSSGPPPAVVSSAMTNIQNSNAGFAPAKKRTVDKSQIGEPKLLSATSNIPTRALPPQDPTPPLSDSSRSAKPRGRRMTTTQNIFSGFGKNKSSEEVPAIRLPPSSNHRSDDEIERSSFSDDPPPKKGKGGKLRKSTSDGGALASRSRQQAMTKSPSVPKIQKVMVGMPPQNMDAPEGMI</sequence>
<dbReference type="EMBL" id="NESQ01000026">
    <property type="protein sequence ID" value="PUU82552.1"/>
    <property type="molecule type" value="Genomic_DNA"/>
</dbReference>
<dbReference type="STRING" id="42251.A0A2T7A487"/>
<feature type="compositionally biased region" description="Low complexity" evidence="1">
    <location>
        <begin position="1086"/>
        <end position="1110"/>
    </location>
</feature>
<feature type="compositionally biased region" description="Polar residues" evidence="1">
    <location>
        <begin position="880"/>
        <end position="891"/>
    </location>
</feature>
<feature type="compositionally biased region" description="Polar residues" evidence="1">
    <location>
        <begin position="517"/>
        <end position="527"/>
    </location>
</feature>
<feature type="compositionally biased region" description="Low complexity" evidence="1">
    <location>
        <begin position="241"/>
        <end position="259"/>
    </location>
</feature>
<organism evidence="2 3">
    <name type="scientific">Tuber borchii</name>
    <name type="common">White truffle</name>
    <dbReference type="NCBI Taxonomy" id="42251"/>
    <lineage>
        <taxon>Eukaryota</taxon>
        <taxon>Fungi</taxon>
        <taxon>Dikarya</taxon>
        <taxon>Ascomycota</taxon>
        <taxon>Pezizomycotina</taxon>
        <taxon>Pezizomycetes</taxon>
        <taxon>Pezizales</taxon>
        <taxon>Tuberaceae</taxon>
        <taxon>Tuber</taxon>
    </lineage>
</organism>
<dbReference type="OrthoDB" id="5335210at2759"/>
<protein>
    <submittedName>
        <fullName evidence="2">Uncharacterized protein</fullName>
    </submittedName>
</protein>
<feature type="compositionally biased region" description="Polar residues" evidence="1">
    <location>
        <begin position="564"/>
        <end position="577"/>
    </location>
</feature>
<feature type="compositionally biased region" description="Polar residues" evidence="1">
    <location>
        <begin position="1269"/>
        <end position="1279"/>
    </location>
</feature>
<feature type="compositionally biased region" description="Low complexity" evidence="1">
    <location>
        <begin position="756"/>
        <end position="765"/>
    </location>
</feature>
<feature type="region of interest" description="Disordered" evidence="1">
    <location>
        <begin position="271"/>
        <end position="311"/>
    </location>
</feature>
<gene>
    <name evidence="2" type="ORF">B9Z19DRAFT_388499</name>
</gene>
<feature type="region of interest" description="Disordered" evidence="1">
    <location>
        <begin position="180"/>
        <end position="259"/>
    </location>
</feature>
<feature type="compositionally biased region" description="Basic and acidic residues" evidence="1">
    <location>
        <begin position="996"/>
        <end position="1010"/>
    </location>
</feature>
<feature type="compositionally biased region" description="Pro residues" evidence="1">
    <location>
        <begin position="821"/>
        <end position="831"/>
    </location>
</feature>
<evidence type="ECO:0000256" key="1">
    <source>
        <dbReference type="SAM" id="MobiDB-lite"/>
    </source>
</evidence>
<feature type="compositionally biased region" description="Basic residues" evidence="1">
    <location>
        <begin position="1249"/>
        <end position="1258"/>
    </location>
</feature>
<feature type="compositionally biased region" description="Polar residues" evidence="1">
    <location>
        <begin position="923"/>
        <end position="934"/>
    </location>
</feature>
<feature type="region of interest" description="Disordered" evidence="1">
    <location>
        <begin position="1"/>
        <end position="46"/>
    </location>
</feature>